<comment type="caution">
    <text evidence="12">The sequence shown here is derived from an EMBL/GenBank/DDBJ whole genome shotgun (WGS) entry which is preliminary data.</text>
</comment>
<feature type="domain" description="HhH-GPD" evidence="11">
    <location>
        <begin position="46"/>
        <end position="201"/>
    </location>
</feature>
<evidence type="ECO:0000256" key="8">
    <source>
        <dbReference type="ARBA" id="ARBA00023014"/>
    </source>
</evidence>
<reference evidence="12 13" key="1">
    <citation type="journal article" date="2018" name="Syst. Appl. Microbiol.">
        <title>A new symbiotic nanoarchaeote (Candidatus Nanoclepta minutus) and its host (Zestosphaera tikiterensis gen. nov., sp. nov.) from a New Zealand hot spring.</title>
        <authorList>
            <person name="St John E."/>
            <person name="Liu Y."/>
            <person name="Podar M."/>
            <person name="Stott M.B."/>
            <person name="Meneghin J."/>
            <person name="Chen Z."/>
            <person name="Lagutin K."/>
            <person name="Mitchell K."/>
            <person name="Reysenbach A.L."/>
        </authorList>
    </citation>
    <scope>NUCLEOTIDE SEQUENCE [LARGE SCALE GENOMIC DNA]</scope>
    <source>
        <strain evidence="12">NZ3</strain>
    </source>
</reference>
<dbReference type="PANTHER" id="PTHR10359">
    <property type="entry name" value="A/G-SPECIFIC ADENINE GLYCOSYLASE/ENDONUCLEASE III"/>
    <property type="match status" value="1"/>
</dbReference>
<keyword evidence="9" id="KW-0234">DNA repair</keyword>
<comment type="cofactor">
    <cofactor evidence="1">
        <name>[4Fe-4S] cluster</name>
        <dbReference type="ChEBI" id="CHEBI:49883"/>
    </cofactor>
</comment>
<keyword evidence="4" id="KW-0479">Metal-binding</keyword>
<dbReference type="InterPro" id="IPR004035">
    <property type="entry name" value="Endouclease-III_FeS-bd_BS"/>
</dbReference>
<gene>
    <name evidence="12" type="ORF">B7O98_03300</name>
</gene>
<dbReference type="PANTHER" id="PTHR10359:SF18">
    <property type="entry name" value="ENDONUCLEASE III"/>
    <property type="match status" value="1"/>
</dbReference>
<dbReference type="EMBL" id="NBVN01000002">
    <property type="protein sequence ID" value="PUA33455.1"/>
    <property type="molecule type" value="Genomic_DNA"/>
</dbReference>
<keyword evidence="7" id="KW-0408">Iron</keyword>
<organism evidence="12 13">
    <name type="scientific">Zestosphaera tikiterensis</name>
    <dbReference type="NCBI Taxonomy" id="1973259"/>
    <lineage>
        <taxon>Archaea</taxon>
        <taxon>Thermoproteota</taxon>
        <taxon>Thermoprotei</taxon>
        <taxon>Desulfurococcales</taxon>
        <taxon>Desulfurococcaceae</taxon>
        <taxon>Zestosphaera</taxon>
    </lineage>
</organism>
<dbReference type="GO" id="GO:0051539">
    <property type="term" value="F:4 iron, 4 sulfur cluster binding"/>
    <property type="evidence" value="ECO:0007669"/>
    <property type="project" value="UniProtKB-KW"/>
</dbReference>
<dbReference type="Gene3D" id="1.10.340.30">
    <property type="entry name" value="Hypothetical protein, domain 2"/>
    <property type="match status" value="1"/>
</dbReference>
<evidence type="ECO:0000313" key="12">
    <source>
        <dbReference type="EMBL" id="PUA33455.1"/>
    </source>
</evidence>
<keyword evidence="5" id="KW-0227">DNA damage</keyword>
<evidence type="ECO:0000256" key="9">
    <source>
        <dbReference type="ARBA" id="ARBA00023204"/>
    </source>
</evidence>
<evidence type="ECO:0000256" key="6">
    <source>
        <dbReference type="ARBA" id="ARBA00022801"/>
    </source>
</evidence>
<dbReference type="InterPro" id="IPR011257">
    <property type="entry name" value="DNA_glycosylase"/>
</dbReference>
<evidence type="ECO:0000313" key="13">
    <source>
        <dbReference type="Proteomes" id="UP000244093"/>
    </source>
</evidence>
<protein>
    <recommendedName>
        <fullName evidence="11">HhH-GPD domain-containing protein</fullName>
    </recommendedName>
</protein>
<dbReference type="SUPFAM" id="SSF48150">
    <property type="entry name" value="DNA-glycosylase"/>
    <property type="match status" value="1"/>
</dbReference>
<dbReference type="Proteomes" id="UP000244093">
    <property type="component" value="Unassembled WGS sequence"/>
</dbReference>
<dbReference type="SMART" id="SM00525">
    <property type="entry name" value="FES"/>
    <property type="match status" value="1"/>
</dbReference>
<evidence type="ECO:0000256" key="1">
    <source>
        <dbReference type="ARBA" id="ARBA00001966"/>
    </source>
</evidence>
<dbReference type="PIRSF" id="PIRSF001435">
    <property type="entry name" value="Nth"/>
    <property type="match status" value="1"/>
</dbReference>
<dbReference type="GO" id="GO:0006285">
    <property type="term" value="P:base-excision repair, AP site formation"/>
    <property type="evidence" value="ECO:0007669"/>
    <property type="project" value="TreeGrafter"/>
</dbReference>
<dbReference type="InterPro" id="IPR003651">
    <property type="entry name" value="Endonuclease3_FeS-loop_motif"/>
</dbReference>
<dbReference type="PROSITE" id="PS00764">
    <property type="entry name" value="ENDONUCLEASE_III_1"/>
    <property type="match status" value="1"/>
</dbReference>
<dbReference type="AlphaFoldDB" id="A0A2R7Y7E4"/>
<evidence type="ECO:0000256" key="3">
    <source>
        <dbReference type="ARBA" id="ARBA00022485"/>
    </source>
</evidence>
<evidence type="ECO:0000256" key="5">
    <source>
        <dbReference type="ARBA" id="ARBA00022763"/>
    </source>
</evidence>
<dbReference type="CDD" id="cd00056">
    <property type="entry name" value="ENDO3c"/>
    <property type="match status" value="1"/>
</dbReference>
<dbReference type="Pfam" id="PF10576">
    <property type="entry name" value="EndIII_4Fe-2S"/>
    <property type="match status" value="1"/>
</dbReference>
<keyword evidence="3" id="KW-0004">4Fe-4S</keyword>
<evidence type="ECO:0000256" key="2">
    <source>
        <dbReference type="ARBA" id="ARBA00008343"/>
    </source>
</evidence>
<proteinExistence type="inferred from homology"/>
<dbReference type="Gene3D" id="1.10.1670.10">
    <property type="entry name" value="Helix-hairpin-Helix base-excision DNA repair enzymes (C-terminal)"/>
    <property type="match status" value="1"/>
</dbReference>
<evidence type="ECO:0000256" key="10">
    <source>
        <dbReference type="ARBA" id="ARBA00023295"/>
    </source>
</evidence>
<dbReference type="GO" id="GO:0019104">
    <property type="term" value="F:DNA N-glycosylase activity"/>
    <property type="evidence" value="ECO:0007669"/>
    <property type="project" value="TreeGrafter"/>
</dbReference>
<dbReference type="InterPro" id="IPR023170">
    <property type="entry name" value="HhH_base_excis_C"/>
</dbReference>
<dbReference type="Pfam" id="PF00730">
    <property type="entry name" value="HhH-GPD"/>
    <property type="match status" value="1"/>
</dbReference>
<dbReference type="InterPro" id="IPR003265">
    <property type="entry name" value="HhH-GPD_domain"/>
</dbReference>
<evidence type="ECO:0000259" key="11">
    <source>
        <dbReference type="SMART" id="SM00478"/>
    </source>
</evidence>
<evidence type="ECO:0000256" key="7">
    <source>
        <dbReference type="ARBA" id="ARBA00023004"/>
    </source>
</evidence>
<keyword evidence="8" id="KW-0411">Iron-sulfur</keyword>
<keyword evidence="10" id="KW-0326">Glycosidase</keyword>
<sequence>MKNTLNDVIEVLTVEYQKHLLQEDFIPLKSRELGLTPLEQLIGIILSQNTTDRNAFNALTNLIKHMSGRVTLSKLRDINVVELASVIRKAGMQMLKARTIKKLAEVLNSEEELMVLDVSELVKKLRGVKGIGPKTIDVFLANVRNIPIFPIDTHIRRVLYRLGYIRSKNEEYEVIRDKVVKDLPPEKLLTAHYILILHGRKTCKARKPLCNSCVVNNLCDKVGVVN</sequence>
<dbReference type="GO" id="GO:0046872">
    <property type="term" value="F:metal ion binding"/>
    <property type="evidence" value="ECO:0007669"/>
    <property type="project" value="UniProtKB-KW"/>
</dbReference>
<accession>A0A2R7Y7E4</accession>
<keyword evidence="6" id="KW-0378">Hydrolase</keyword>
<comment type="similarity">
    <text evidence="2">Belongs to the Nth/MutY family.</text>
</comment>
<dbReference type="SMART" id="SM00478">
    <property type="entry name" value="ENDO3c"/>
    <property type="match status" value="1"/>
</dbReference>
<evidence type="ECO:0000256" key="4">
    <source>
        <dbReference type="ARBA" id="ARBA00022723"/>
    </source>
</evidence>
<name>A0A2R7Y7E4_9CREN</name>